<dbReference type="PROSITE" id="PS50093">
    <property type="entry name" value="PKD"/>
    <property type="match status" value="1"/>
</dbReference>
<dbReference type="InterPro" id="IPR000601">
    <property type="entry name" value="PKD_dom"/>
</dbReference>
<feature type="region of interest" description="Disordered" evidence="4">
    <location>
        <begin position="202"/>
        <end position="226"/>
    </location>
</feature>
<dbReference type="Gene3D" id="2.120.10.30">
    <property type="entry name" value="TolB, C-terminal domain"/>
    <property type="match status" value="1"/>
</dbReference>
<feature type="chain" id="PRO_5008746153" description="alpha-amylase" evidence="5">
    <location>
        <begin position="25"/>
        <end position="1230"/>
    </location>
</feature>
<feature type="domain" description="PKD" evidence="6">
    <location>
        <begin position="465"/>
        <end position="549"/>
    </location>
</feature>
<dbReference type="EMBL" id="FMHV01000002">
    <property type="protein sequence ID" value="SCL34094.1"/>
    <property type="molecule type" value="Genomic_DNA"/>
</dbReference>
<dbReference type="SUPFAM" id="SSF49452">
    <property type="entry name" value="Starch-binding domain-like"/>
    <property type="match status" value="1"/>
</dbReference>
<proteinExistence type="predicted"/>
<dbReference type="InterPro" id="IPR035986">
    <property type="entry name" value="PKD_dom_sf"/>
</dbReference>
<evidence type="ECO:0000256" key="2">
    <source>
        <dbReference type="ARBA" id="ARBA00012595"/>
    </source>
</evidence>
<name>A0A1C6SWX1_9ACTN</name>
<comment type="catalytic activity">
    <reaction evidence="1">
        <text>Endohydrolysis of (1-&gt;4)-alpha-D-glucosidic linkages in polysaccharides containing three or more (1-&gt;4)-alpha-linked D-glucose units.</text>
        <dbReference type="EC" id="3.2.1.1"/>
    </reaction>
</comment>
<evidence type="ECO:0000256" key="3">
    <source>
        <dbReference type="ARBA" id="ARBA00030238"/>
    </source>
</evidence>
<keyword evidence="8" id="KW-1185">Reference proteome</keyword>
<dbReference type="InterPro" id="IPR011042">
    <property type="entry name" value="6-blade_b-propeller_TolB-like"/>
</dbReference>
<evidence type="ECO:0000256" key="4">
    <source>
        <dbReference type="SAM" id="MobiDB-lite"/>
    </source>
</evidence>
<keyword evidence="5" id="KW-0732">Signal</keyword>
<dbReference type="SUPFAM" id="SSF50952">
    <property type="entry name" value="Soluble quinoprotein glucose dehydrogenase"/>
    <property type="match status" value="1"/>
</dbReference>
<dbReference type="InterPro" id="IPR011041">
    <property type="entry name" value="Quinoprot_gluc/sorb_DH_b-prop"/>
</dbReference>
<dbReference type="GO" id="GO:0030246">
    <property type="term" value="F:carbohydrate binding"/>
    <property type="evidence" value="ECO:0007669"/>
    <property type="project" value="InterPro"/>
</dbReference>
<dbReference type="GO" id="GO:0004556">
    <property type="term" value="F:alpha-amylase activity"/>
    <property type="evidence" value="ECO:0007669"/>
    <property type="project" value="UniProtKB-EC"/>
</dbReference>
<sequence length="1230" mass="128973">MSRPIMRALLVGALVAGVVAPVHAAPAAAATLPSGFQEQIVFSGLNAPTDLEFAPDGRIFVAEKGGRIKVFDNLADTSPTVFADLSTNVHDQWDRGLLGLALPPNFPTSPWVYVLYTYDAPPGQVAPRWNDVCPDPSNGLCVVTGRLSKLQASGDVMTGTEQVLIHDWCQQYPSHSIGDLEFGADGMLYATGGDGASFSAVDYGNLPSGNPTNPCSDPPNEGGALRSQDLRTTADETQLDGSLLRLDPTTGAAAPGNPNIGSPDPDTRRIVATGLRNPFRLTLRPGTNEAWISDTGWNTWEEVDRVVDPTAGVANFGWPCYEGNLRQDGYDGANLSVCETLYSAGPSAHTLPFVAWNHPNKLIPGEACPTGSSSSTGVAFYPTTGGPYPAAYNGALFFADYSRDCIWASLPTTPGGLPSASNLVTFASSAASPVDLELGPGNELYYVDLNGTIRRIRYFPGNQPPTAVIDASPTQGPVPMTVNFSATSSTDPDPADQGRLTYAWDFTNDGTTDSTAPTTSFTYTTAGNFTARLTITDSLGATDSETVIISPGNQAPTAVIDTPTAGTTWRVGNTIGFTGHATDPQQGTLPASALSWQLRLQHCSDTGSCHTHVLQNWTGVASGSFVTPDHEYPSYLELELVATDQDNLSHRVVRRLDPQTVSLTFATNPSGLQLVVGSTTGTTPFTRTVIQGSTNSVSALSPQSVGGRTYNYTSWSDGGAQSHVITAPTAATTYTASYAQDSACVDSFGYTCTVSSGAFTPADQTVLSLTGDDQYQQITLPFPVPFYGGSYSTAWVDTNGVITFTTPNGSAWNHGAIPSPPAANKPNLAAYPLWDDLVVDSSASVRTAVTGTAPNRRFIVEWRNVRFWANSSARVTFESIFEEGTGIISFAYSGIDASPLEQGGEATVGIENADGSVALAYSYNQPRLRSGDVVQFVPPDAPPPPPPPAPAVVAGTVTSSSGGTPIAGATVTVSGTSLSTTTATNGTYSFPDVPPGSHTVNAQKIGFLPGSTTVTAVSGTTVTANIALTPAPPCSDSFGYTCTAGPTAWTPADQTVLTLTGDDAYQQISLPFGVTLYGTTYTTAWVDTNGVLSFIQPSSSAWDHGAIPSGPAANRANGAVYPFWGDLLVDASASVRTSLTGTAPNRKFIVEWRNVRFYADSTSRVSFEVVLSENSDVTVAWQDIGTTALEQGGSATVGIENAQGTTALQYSLNQPVLRNGMGVLFHPPTP</sequence>
<dbReference type="InterPro" id="IPR022409">
    <property type="entry name" value="PKD/Chitinase_dom"/>
</dbReference>
<evidence type="ECO:0000313" key="8">
    <source>
        <dbReference type="Proteomes" id="UP000199413"/>
    </source>
</evidence>
<evidence type="ECO:0000259" key="6">
    <source>
        <dbReference type="PROSITE" id="PS50093"/>
    </source>
</evidence>
<dbReference type="EC" id="3.2.1.1" evidence="2"/>
<dbReference type="PANTHER" id="PTHR19328:SF13">
    <property type="entry name" value="HIPL1 PROTEIN"/>
    <property type="match status" value="1"/>
</dbReference>
<dbReference type="InterPro" id="IPR013784">
    <property type="entry name" value="Carb-bd-like_fold"/>
</dbReference>
<feature type="region of interest" description="Disordered" evidence="4">
    <location>
        <begin position="246"/>
        <end position="267"/>
    </location>
</feature>
<evidence type="ECO:0000256" key="1">
    <source>
        <dbReference type="ARBA" id="ARBA00000548"/>
    </source>
</evidence>
<dbReference type="Pfam" id="PF07995">
    <property type="entry name" value="GSDH"/>
    <property type="match status" value="1"/>
</dbReference>
<evidence type="ECO:0000256" key="5">
    <source>
        <dbReference type="SAM" id="SignalP"/>
    </source>
</evidence>
<reference evidence="8" key="1">
    <citation type="submission" date="2016-06" db="EMBL/GenBank/DDBJ databases">
        <authorList>
            <person name="Varghese N."/>
            <person name="Submissions Spin"/>
        </authorList>
    </citation>
    <scope>NUCLEOTIDE SEQUENCE [LARGE SCALE GENOMIC DNA]</scope>
    <source>
        <strain evidence="8">DSM 45431</strain>
    </source>
</reference>
<evidence type="ECO:0000313" key="7">
    <source>
        <dbReference type="EMBL" id="SCL34094.1"/>
    </source>
</evidence>
<gene>
    <name evidence="7" type="ORF">GA0070624_4901</name>
</gene>
<dbReference type="Gene3D" id="2.60.40.10">
    <property type="entry name" value="Immunoglobulins"/>
    <property type="match status" value="1"/>
</dbReference>
<dbReference type="RefSeq" id="WP_176731848.1">
    <property type="nucleotide sequence ID" value="NZ_FMHV01000002.1"/>
</dbReference>
<dbReference type="SUPFAM" id="SSF49299">
    <property type="entry name" value="PKD domain"/>
    <property type="match status" value="1"/>
</dbReference>
<dbReference type="SMART" id="SM00089">
    <property type="entry name" value="PKD"/>
    <property type="match status" value="1"/>
</dbReference>
<dbReference type="InterPro" id="IPR012938">
    <property type="entry name" value="Glc/Sorbosone_DH"/>
</dbReference>
<dbReference type="Proteomes" id="UP000199413">
    <property type="component" value="Unassembled WGS sequence"/>
</dbReference>
<dbReference type="InterPro" id="IPR013783">
    <property type="entry name" value="Ig-like_fold"/>
</dbReference>
<dbReference type="GO" id="GO:0005975">
    <property type="term" value="P:carbohydrate metabolic process"/>
    <property type="evidence" value="ECO:0007669"/>
    <property type="project" value="UniProtKB-ARBA"/>
</dbReference>
<dbReference type="AlphaFoldDB" id="A0A1C6SWX1"/>
<dbReference type="STRING" id="568872.GA0070624_4901"/>
<organism evidence="7 8">
    <name type="scientific">Micromonospora rhizosphaerae</name>
    <dbReference type="NCBI Taxonomy" id="568872"/>
    <lineage>
        <taxon>Bacteria</taxon>
        <taxon>Bacillati</taxon>
        <taxon>Actinomycetota</taxon>
        <taxon>Actinomycetes</taxon>
        <taxon>Micromonosporales</taxon>
        <taxon>Micromonosporaceae</taxon>
        <taxon>Micromonospora</taxon>
    </lineage>
</organism>
<dbReference type="Pfam" id="PF00801">
    <property type="entry name" value="PKD"/>
    <property type="match status" value="1"/>
</dbReference>
<dbReference type="PANTHER" id="PTHR19328">
    <property type="entry name" value="HEDGEHOG-INTERACTING PROTEIN"/>
    <property type="match status" value="1"/>
</dbReference>
<dbReference type="Pfam" id="PF13620">
    <property type="entry name" value="CarboxypepD_reg"/>
    <property type="match status" value="1"/>
</dbReference>
<dbReference type="Gene3D" id="2.60.40.1120">
    <property type="entry name" value="Carboxypeptidase-like, regulatory domain"/>
    <property type="match status" value="1"/>
</dbReference>
<feature type="signal peptide" evidence="5">
    <location>
        <begin position="1"/>
        <end position="24"/>
    </location>
</feature>
<dbReference type="CDD" id="cd00146">
    <property type="entry name" value="PKD"/>
    <property type="match status" value="1"/>
</dbReference>
<protein>
    <recommendedName>
        <fullName evidence="2">alpha-amylase</fullName>
        <ecNumber evidence="2">3.2.1.1</ecNumber>
    </recommendedName>
    <alternativeName>
        <fullName evidence="3">1,4-alpha-D-glucan glucanohydrolase</fullName>
    </alternativeName>
</protein>
<accession>A0A1C6SWX1</accession>